<keyword evidence="3" id="KW-1185">Reference proteome</keyword>
<accession>A0ABP8KSA8</accession>
<dbReference type="SMART" id="SM00418">
    <property type="entry name" value="HTH_ARSR"/>
    <property type="match status" value="1"/>
</dbReference>
<name>A0ABP8KSA8_9MICO</name>
<dbReference type="InterPro" id="IPR011991">
    <property type="entry name" value="ArsR-like_HTH"/>
</dbReference>
<dbReference type="InterPro" id="IPR036390">
    <property type="entry name" value="WH_DNA-bd_sf"/>
</dbReference>
<dbReference type="CDD" id="cd00090">
    <property type="entry name" value="HTH_ARSR"/>
    <property type="match status" value="1"/>
</dbReference>
<dbReference type="EMBL" id="BAABGM010000033">
    <property type="protein sequence ID" value="GAA4414211.1"/>
    <property type="molecule type" value="Genomic_DNA"/>
</dbReference>
<reference evidence="3" key="1">
    <citation type="journal article" date="2019" name="Int. J. Syst. Evol. Microbiol.">
        <title>The Global Catalogue of Microorganisms (GCM) 10K type strain sequencing project: providing services to taxonomists for standard genome sequencing and annotation.</title>
        <authorList>
            <consortium name="The Broad Institute Genomics Platform"/>
            <consortium name="The Broad Institute Genome Sequencing Center for Infectious Disease"/>
            <person name="Wu L."/>
            <person name="Ma J."/>
        </authorList>
    </citation>
    <scope>NUCLEOTIDE SEQUENCE [LARGE SCALE GENOMIC DNA]</scope>
    <source>
        <strain evidence="3">JCM 17809</strain>
    </source>
</reference>
<organism evidence="2 3">
    <name type="scientific">Fodinibacter luteus</name>
    <dbReference type="NCBI Taxonomy" id="552064"/>
    <lineage>
        <taxon>Bacteria</taxon>
        <taxon>Bacillati</taxon>
        <taxon>Actinomycetota</taxon>
        <taxon>Actinomycetes</taxon>
        <taxon>Micrococcales</taxon>
        <taxon>Intrasporangiaceae</taxon>
        <taxon>Fodinibacter (ex Wang et al. 2009)</taxon>
    </lineage>
</organism>
<gene>
    <name evidence="2" type="ORF">GCM10023168_37660</name>
</gene>
<dbReference type="InterPro" id="IPR001845">
    <property type="entry name" value="HTH_ArsR_DNA-bd_dom"/>
</dbReference>
<evidence type="ECO:0000259" key="1">
    <source>
        <dbReference type="SMART" id="SM00418"/>
    </source>
</evidence>
<evidence type="ECO:0000313" key="3">
    <source>
        <dbReference type="Proteomes" id="UP001500945"/>
    </source>
</evidence>
<dbReference type="InterPro" id="IPR036388">
    <property type="entry name" value="WH-like_DNA-bd_sf"/>
</dbReference>
<feature type="domain" description="HTH arsR-type" evidence="1">
    <location>
        <begin position="8"/>
        <end position="100"/>
    </location>
</feature>
<proteinExistence type="predicted"/>
<dbReference type="Gene3D" id="1.10.10.10">
    <property type="entry name" value="Winged helix-like DNA-binding domain superfamily/Winged helix DNA-binding domain"/>
    <property type="match status" value="1"/>
</dbReference>
<dbReference type="RefSeq" id="WP_345208892.1">
    <property type="nucleotide sequence ID" value="NZ_BAABGM010000033.1"/>
</dbReference>
<dbReference type="SUPFAM" id="SSF46785">
    <property type="entry name" value="Winged helix' DNA-binding domain"/>
    <property type="match status" value="1"/>
</dbReference>
<comment type="caution">
    <text evidence="2">The sequence shown here is derived from an EMBL/GenBank/DDBJ whole genome shotgun (WGS) entry which is preliminary data.</text>
</comment>
<evidence type="ECO:0000313" key="2">
    <source>
        <dbReference type="EMBL" id="GAA4414211.1"/>
    </source>
</evidence>
<sequence length="254" mass="26632">MTAVADHGTAALLASPVRRRLLDVLANEALRGAEPAGLSAAELALSVGLHVTTVRFHLDQLVAAGLVEAAFQRLGGAGRPRKVYTVAPGSLADVDAAGELDSLRLLSGLLADALSPGGTGRTPTPVEVGRRWARQHVPGDADEAPADTPGRWLSKVGRMIDVLQQWGYTPELTTTDGGRTANVRLAHCPFLDLARSNTAVVCGIHRGLIAGSLEQFGETDAEVGLEPFVDPTTCVAHVTTRTPFRSTTTPKEPA</sequence>
<protein>
    <submittedName>
        <fullName evidence="2">Helix-turn-helix domain-containing protein</fullName>
    </submittedName>
</protein>
<dbReference type="Pfam" id="PF12840">
    <property type="entry name" value="HTH_20"/>
    <property type="match status" value="1"/>
</dbReference>
<dbReference type="Proteomes" id="UP001500945">
    <property type="component" value="Unassembled WGS sequence"/>
</dbReference>